<gene>
    <name evidence="2" type="ORF">EK21DRAFT_78556</name>
</gene>
<organism evidence="2 3">
    <name type="scientific">Setomelanomma holmii</name>
    <dbReference type="NCBI Taxonomy" id="210430"/>
    <lineage>
        <taxon>Eukaryota</taxon>
        <taxon>Fungi</taxon>
        <taxon>Dikarya</taxon>
        <taxon>Ascomycota</taxon>
        <taxon>Pezizomycotina</taxon>
        <taxon>Dothideomycetes</taxon>
        <taxon>Pleosporomycetidae</taxon>
        <taxon>Pleosporales</taxon>
        <taxon>Pleosporineae</taxon>
        <taxon>Phaeosphaeriaceae</taxon>
        <taxon>Setomelanomma</taxon>
    </lineage>
</organism>
<sequence length="423" mass="47965">MTTTFEFVALHPPAGLKPGKDTLIRSRCMQGKNKRLNSRRSKKEESKKRVPDDLIPERGKPDSSLALSKSLNDFSIVRFAECDIDAEARSLLLKAFTYNVANPSTTPLDRCVDFDTFENVSFQWFFLDAAFLHSVLFATYAVDDLISPDWNGQPREKTLFHLRKTLKLLSQKVAAPGAHKDEASLNIVVQLGLVAACFGDWCAAIAHLTGLHKIISLRGGRDFLRTRPKLHFKIDRLDLAYSLSSGQKPFFQDAATSWQLNVSPEPSDTKQYHAPLEWDHRLPFLATTFRVPGRKMPYGWLADRIATTYTSVNTSATTLDFVFHLWVLAIAAISVTDSAELWLQQAWKFHTSRMDWHEVKRHLMSVMWIECIHDAPGETLHCKILDAALSETPVVAMTMHATFETQGWYEPHRCVTCDRSDRG</sequence>
<feature type="region of interest" description="Disordered" evidence="1">
    <location>
        <begin position="33"/>
        <end position="61"/>
    </location>
</feature>
<evidence type="ECO:0000256" key="1">
    <source>
        <dbReference type="SAM" id="MobiDB-lite"/>
    </source>
</evidence>
<dbReference type="Proteomes" id="UP000799777">
    <property type="component" value="Unassembled WGS sequence"/>
</dbReference>
<reference evidence="2" key="1">
    <citation type="journal article" date="2020" name="Stud. Mycol.">
        <title>101 Dothideomycetes genomes: a test case for predicting lifestyles and emergence of pathogens.</title>
        <authorList>
            <person name="Haridas S."/>
            <person name="Albert R."/>
            <person name="Binder M."/>
            <person name="Bloem J."/>
            <person name="Labutti K."/>
            <person name="Salamov A."/>
            <person name="Andreopoulos B."/>
            <person name="Baker S."/>
            <person name="Barry K."/>
            <person name="Bills G."/>
            <person name="Bluhm B."/>
            <person name="Cannon C."/>
            <person name="Castanera R."/>
            <person name="Culley D."/>
            <person name="Daum C."/>
            <person name="Ezra D."/>
            <person name="Gonzalez J."/>
            <person name="Henrissat B."/>
            <person name="Kuo A."/>
            <person name="Liang C."/>
            <person name="Lipzen A."/>
            <person name="Lutzoni F."/>
            <person name="Magnuson J."/>
            <person name="Mondo S."/>
            <person name="Nolan M."/>
            <person name="Ohm R."/>
            <person name="Pangilinan J."/>
            <person name="Park H.-J."/>
            <person name="Ramirez L."/>
            <person name="Alfaro M."/>
            <person name="Sun H."/>
            <person name="Tritt A."/>
            <person name="Yoshinaga Y."/>
            <person name="Zwiers L.-H."/>
            <person name="Turgeon B."/>
            <person name="Goodwin S."/>
            <person name="Spatafora J."/>
            <person name="Crous P."/>
            <person name="Grigoriev I."/>
        </authorList>
    </citation>
    <scope>NUCLEOTIDE SEQUENCE</scope>
    <source>
        <strain evidence="2">CBS 110217</strain>
    </source>
</reference>
<dbReference type="OrthoDB" id="4158087at2759"/>
<evidence type="ECO:0000313" key="3">
    <source>
        <dbReference type="Proteomes" id="UP000799777"/>
    </source>
</evidence>
<dbReference type="PANTHER" id="PTHR37540">
    <property type="entry name" value="TRANSCRIPTION FACTOR (ACR-2), PUTATIVE-RELATED-RELATED"/>
    <property type="match status" value="1"/>
</dbReference>
<accession>A0A9P4GX08</accession>
<name>A0A9P4GX08_9PLEO</name>
<keyword evidence="3" id="KW-1185">Reference proteome</keyword>
<dbReference type="AlphaFoldDB" id="A0A9P4GX08"/>
<feature type="compositionally biased region" description="Basic and acidic residues" evidence="1">
    <location>
        <begin position="42"/>
        <end position="61"/>
    </location>
</feature>
<comment type="caution">
    <text evidence="2">The sequence shown here is derived from an EMBL/GenBank/DDBJ whole genome shotgun (WGS) entry which is preliminary data.</text>
</comment>
<protein>
    <submittedName>
        <fullName evidence="2">Uncharacterized protein</fullName>
    </submittedName>
</protein>
<proteinExistence type="predicted"/>
<evidence type="ECO:0000313" key="2">
    <source>
        <dbReference type="EMBL" id="KAF2024508.1"/>
    </source>
</evidence>
<dbReference type="EMBL" id="ML978293">
    <property type="protein sequence ID" value="KAF2024508.1"/>
    <property type="molecule type" value="Genomic_DNA"/>
</dbReference>